<reference evidence="2" key="1">
    <citation type="journal article" date="2019" name="Int. J. Syst. Evol. Microbiol.">
        <title>The Global Catalogue of Microorganisms (GCM) 10K type strain sequencing project: providing services to taxonomists for standard genome sequencing and annotation.</title>
        <authorList>
            <consortium name="The Broad Institute Genomics Platform"/>
            <consortium name="The Broad Institute Genome Sequencing Center for Infectious Disease"/>
            <person name="Wu L."/>
            <person name="Ma J."/>
        </authorList>
    </citation>
    <scope>NUCLEOTIDE SEQUENCE [LARGE SCALE GENOMIC DNA]</scope>
    <source>
        <strain evidence="2">KCTC 42644</strain>
    </source>
</reference>
<dbReference type="RefSeq" id="WP_380861222.1">
    <property type="nucleotide sequence ID" value="NZ_JBHRXV010000010.1"/>
</dbReference>
<gene>
    <name evidence="1" type="ORF">ACFOMD_10890</name>
</gene>
<evidence type="ECO:0000313" key="1">
    <source>
        <dbReference type="EMBL" id="MFC3713081.1"/>
    </source>
</evidence>
<keyword evidence="2" id="KW-1185">Reference proteome</keyword>
<organism evidence="1 2">
    <name type="scientific">Sphingoaurantiacus capsulatus</name>
    <dbReference type="NCBI Taxonomy" id="1771310"/>
    <lineage>
        <taxon>Bacteria</taxon>
        <taxon>Pseudomonadati</taxon>
        <taxon>Pseudomonadota</taxon>
        <taxon>Alphaproteobacteria</taxon>
        <taxon>Sphingomonadales</taxon>
        <taxon>Sphingosinicellaceae</taxon>
        <taxon>Sphingoaurantiacus</taxon>
    </lineage>
</organism>
<accession>A0ABV7XB73</accession>
<dbReference type="EMBL" id="JBHRXV010000010">
    <property type="protein sequence ID" value="MFC3713081.1"/>
    <property type="molecule type" value="Genomic_DNA"/>
</dbReference>
<evidence type="ECO:0000313" key="2">
    <source>
        <dbReference type="Proteomes" id="UP001595615"/>
    </source>
</evidence>
<comment type="caution">
    <text evidence="1">The sequence shown here is derived from an EMBL/GenBank/DDBJ whole genome shotgun (WGS) entry which is preliminary data.</text>
</comment>
<proteinExistence type="predicted"/>
<protein>
    <submittedName>
        <fullName evidence="1">Uncharacterized protein</fullName>
    </submittedName>
</protein>
<name>A0ABV7XB73_9SPHN</name>
<sequence>MNVALPVDWFDAAEHPEIATANLGTDPSWTSLPPPEQLMLWSMRHMLVCWPSCGSVRTALHQVYGDEALGVEHLLRCLLTALGAYSARKLQVGDPTCSILLADEGSILFALRSARHDPDAARDALVDLCAEPRAARLLPLAASLAQVADC</sequence>
<dbReference type="Proteomes" id="UP001595615">
    <property type="component" value="Unassembled WGS sequence"/>
</dbReference>